<keyword evidence="2" id="KW-1185">Reference proteome</keyword>
<comment type="caution">
    <text evidence="1">The sequence shown here is derived from an EMBL/GenBank/DDBJ whole genome shotgun (WGS) entry which is preliminary data.</text>
</comment>
<evidence type="ECO:0000313" key="1">
    <source>
        <dbReference type="EMBL" id="KAK3756094.1"/>
    </source>
</evidence>
<name>A0AAE0YRT2_9GAST</name>
<sequence>MPLTLVTLVVTRREFVTDTCLTLVTLVVTRREFVTDTCLTLVTLVCYKARRLSVQYNKFTRITSWKTSKSHFFQQQTEHAQDREVKLSTSAMYGQRGETIHKCYVWTESPHSTLTFSPIPSLAISECESMKSSVRFVRLCGVVLCTVGYPVVAMQCHRPPPRYFQHPFQA</sequence>
<dbReference type="AlphaFoldDB" id="A0AAE0YRT2"/>
<dbReference type="Proteomes" id="UP001283361">
    <property type="component" value="Unassembled WGS sequence"/>
</dbReference>
<gene>
    <name evidence="1" type="ORF">RRG08_017311</name>
</gene>
<dbReference type="EMBL" id="JAWDGP010005558">
    <property type="protein sequence ID" value="KAK3756094.1"/>
    <property type="molecule type" value="Genomic_DNA"/>
</dbReference>
<reference evidence="1" key="1">
    <citation type="journal article" date="2023" name="G3 (Bethesda)">
        <title>A reference genome for the long-term kleptoplast-retaining sea slug Elysia crispata morphotype clarki.</title>
        <authorList>
            <person name="Eastman K.E."/>
            <person name="Pendleton A.L."/>
            <person name="Shaikh M.A."/>
            <person name="Suttiyut T."/>
            <person name="Ogas R."/>
            <person name="Tomko P."/>
            <person name="Gavelis G."/>
            <person name="Widhalm J.R."/>
            <person name="Wisecaver J.H."/>
        </authorList>
    </citation>
    <scope>NUCLEOTIDE SEQUENCE</scope>
    <source>
        <strain evidence="1">ECLA1</strain>
    </source>
</reference>
<protein>
    <submittedName>
        <fullName evidence="1">Uncharacterized protein</fullName>
    </submittedName>
</protein>
<accession>A0AAE0YRT2</accession>
<evidence type="ECO:0000313" key="2">
    <source>
        <dbReference type="Proteomes" id="UP001283361"/>
    </source>
</evidence>
<organism evidence="1 2">
    <name type="scientific">Elysia crispata</name>
    <name type="common">lettuce slug</name>
    <dbReference type="NCBI Taxonomy" id="231223"/>
    <lineage>
        <taxon>Eukaryota</taxon>
        <taxon>Metazoa</taxon>
        <taxon>Spiralia</taxon>
        <taxon>Lophotrochozoa</taxon>
        <taxon>Mollusca</taxon>
        <taxon>Gastropoda</taxon>
        <taxon>Heterobranchia</taxon>
        <taxon>Euthyneura</taxon>
        <taxon>Panpulmonata</taxon>
        <taxon>Sacoglossa</taxon>
        <taxon>Placobranchoidea</taxon>
        <taxon>Plakobranchidae</taxon>
        <taxon>Elysia</taxon>
    </lineage>
</organism>
<proteinExistence type="predicted"/>